<dbReference type="SUPFAM" id="SSF52540">
    <property type="entry name" value="P-loop containing nucleoside triphosphate hydrolases"/>
    <property type="match status" value="2"/>
</dbReference>
<evidence type="ECO:0000259" key="3">
    <source>
        <dbReference type="PROSITE" id="PS50837"/>
    </source>
</evidence>
<feature type="coiled-coil region" evidence="2">
    <location>
        <begin position="199"/>
        <end position="264"/>
    </location>
</feature>
<reference evidence="4 5" key="1">
    <citation type="submission" date="2022-05" db="EMBL/GenBank/DDBJ databases">
        <authorList>
            <consortium name="Genoscope - CEA"/>
            <person name="William W."/>
        </authorList>
    </citation>
    <scope>NUCLEOTIDE SEQUENCE [LARGE SCALE GENOMIC DNA]</scope>
</reference>
<keyword evidence="2" id="KW-0175">Coiled coil</keyword>
<feature type="non-terminal residue" evidence="4">
    <location>
        <position position="2569"/>
    </location>
</feature>
<sequence length="2569" mass="290734">MATAVPSPLASSVEKTNGAKLIGLLIDGGTFALKKTFDRYHPPNRLVQDLNTNYSILENLFYEKILDGHQWDKLFPPSGVAPDSNTFDITLLFLLLTTICGLRAPRSGWHNKPNPRNKSLEANIARIKFYRNKLSHITTTGVDTGEFSSLWEEISAPLLALGLDQGEIDKLKQAKSGEKNYLQGLRDWVDSDEKVKSQLKNLSQGVEKIQKTMEEVQQTQTKMQLTVGEVRETQVDNHKTLQEIQQTQEQYNVLTEGIKEVKKTVDAFKEGRDKETDDKVLRNLVKSEFRGDIEYYVQRFQAGTREWVFDRVQNWLDDGSSQNRVMVITGNAGMGKSVISAVICKRMQETGRLSGSHFCQYNNVRYCKPHLMIQSLACQLSYVLPEYKRALVEQLSRNLGTDLNNMGVEELFALIFKEPLSAVGDPGRNMLMVIDGLDESEYQGRNKLLDVIADQFCKLPSWIRFVVTTRPALNIAEKLKHLKPVEIKSNDEQNLEDVRVFCLKRLQLVVKRENVGVFVQKLVSKSEGLMLYAHFLLLSITENASILNEGDLVGSLPSGISSVYHSYFKRLERELLEELDVKEEHFLNLLSAITASREPLPVGFVSKVLVQSTNSPLTRRKVLRILDSVSVLLPIRDECLTVIHKSVQDWLTDISSYGEHEFIVDESEGHRILAALCIDELENVKRKGIHYERFSATERYALYHGVHHMLHEGIKREPHKLDELTKAYIMDLEIVYAKTFVNSTIAAEDLLWLKNKGIFTLLSKDNQNILKTLLFLLRKNLRLLTDTPRRFLQIILNQGGKVLSVDASNHLRKKYPEIPYMEVVHKEMQRAGVLARFECSSTVICLDVSPQLDYMVCECSDGMLPLWSLETGRLVWTRPVVVEKSFRKIGNSTVFRKLPSVDALSLFRSVVFHPTKECILPGILSQAYTMDGDLKPLFPRSNCRFSVCSISGDKTKILTNCLESSKSLVLWSLENGSEVDRILADEDILSFAWSGDGRLLAISHSSGVISLYDVMCNFRKLTQMDTPDVFGMVKFSPDHRFILCWAVTDVVRTRFFSIKVVKDVHNTAFCSTNVFYDYENFDPFNDCGFLFGDLIPKERHLHQTMFVLDKRLLRSSGGAIEMEDTKDIKESYQGVSPGAKGIAVSLDAQTVFVASETSVTAYEVSSGKLKAEINCGLKLYRPLCPVRGGVLILTNESTVELWSGNLAKRIKRWTNLLLVKQVIPVSEERVAVVSVGDVKVLDTISGKVVLTIPVLQGRVLTCNSKCQLLYIIKEAIKFLRPDPPCSLQLLDGKTVVWRKEVIERYLVYEVVAFSPTEHFLVVGTTEGVLVLDAETGNTLRTLRPSTFSHFWHFTFISDDRCVAISNSDLTIQLLNVKSGELVTAIDVESNVSCLAACPFNRVLAIGLDSTPNFRVIRVHLPRGDDIENGKRVFENIERISSSPSFHFLFVPNRQLKAFSSSFTTWKSLTPLLLTDRIQACRGAHVQRILYKWKQTVLRKIFDGHHPPATLITGLNANYSILNNLSRRRVLNGHQWEKLFPPGGVAPDSKTFDITLLFLLLTNICGLTPPHSGWHSKPPPSETSHEANLARVKFYRNTLYGHVTTIGVDTPTFSALLTEISGVLVSLGLDQAEVDRLKAEKGGEQDYIDVLIDWADSEEDIKSQLKNIHQSQSQTHQAVKDIQQVQVKTQKTVEDIHQTQAKTQKRVEGMYQIHTQTHQSVKEVNQSVGEVATGLEEIKEAVYSLKEGNDKDSVDEVLRNLTKSEFRGDVEYYVQRFQEGTREWVFDGVQNWLDDRRSQNRVMVISGNAGMGKSVISAVISKRMQEAGRLSGSHFCQYNNVRYCKPQLMIQSLACHLSHTLPEYKRALVGQLSRNLGTDLNSMGVEELFALIFKEPLCAVGDPGKNMLMVIDGLDESEYKGRNELLDVIANQFCKLPNWIRFLLTTRPVLNITEKLKHLKPLELKYNDGKNIKDVKVFFQKKLEHVVKLENLDDYVKRLVLKSEGLMLYAHFLVLFITENPSIFHEGDLDDSLPLGISSFYHSYFKRLECELCEDLHMNEEHFLNLLAAVAASREPLPGGFVSKMLVPGTDQPLVRRKVMRSLSSVSALLPILDDCLHVIHKSVKDWLTDVSCYGEHEFIVDENEGHRILAALCSDELENLKRKGVHNMQFNATESYALCHGAYHMLHKGVKTEPHNLDELTKACILDLEIVYAKTCVNSTIAAEDLVWLKKQGIFTLLSKDNQSFLETMLFLLRKNLRLLTDTPRMFLQIILNQGGKVFSVDASNLLQKKCPEIPYMEVVHKEMQQAGVVARFKCSSTVICLDVSPQLDYMVCECTNGMIQLWSLHTGRLVWTRPVVVEKNFRAVGSLGYTRNWPSFDGFSLFRSVVFHPTRDFVLPGIVSQAYSTMNGDLKPLFPGSNCKFSVCSISGDKTKILTNCFESSKCLVLWSLENGSEVDRIFADEDILSFAWSGDARLLAISHSRGVISLYDVMGNFRKLTQMATPEVYGMVKFSADHRFILCWGAIVVIQPRFFCLKVVRETKNTFSLTDVSYDYENFESFNDCGFLFGD</sequence>
<dbReference type="InterPro" id="IPR036322">
    <property type="entry name" value="WD40_repeat_dom_sf"/>
</dbReference>
<evidence type="ECO:0000313" key="4">
    <source>
        <dbReference type="EMBL" id="CAH3024260.1"/>
    </source>
</evidence>
<dbReference type="PROSITE" id="PS50837">
    <property type="entry name" value="NACHT"/>
    <property type="match status" value="2"/>
</dbReference>
<keyword evidence="5" id="KW-1185">Reference proteome</keyword>
<evidence type="ECO:0000313" key="5">
    <source>
        <dbReference type="Proteomes" id="UP001159427"/>
    </source>
</evidence>
<dbReference type="Proteomes" id="UP001159427">
    <property type="component" value="Unassembled WGS sequence"/>
</dbReference>
<protein>
    <recommendedName>
        <fullName evidence="3">NACHT domain-containing protein</fullName>
    </recommendedName>
</protein>
<dbReference type="SMART" id="SM00320">
    <property type="entry name" value="WD40"/>
    <property type="match status" value="6"/>
</dbReference>
<dbReference type="InterPro" id="IPR027417">
    <property type="entry name" value="P-loop_NTPase"/>
</dbReference>
<dbReference type="InterPro" id="IPR001680">
    <property type="entry name" value="WD40_rpt"/>
</dbReference>
<dbReference type="InterPro" id="IPR007111">
    <property type="entry name" value="NACHT_NTPase"/>
</dbReference>
<dbReference type="SUPFAM" id="SSF50978">
    <property type="entry name" value="WD40 repeat-like"/>
    <property type="match status" value="1"/>
</dbReference>
<dbReference type="Gene3D" id="3.40.50.300">
    <property type="entry name" value="P-loop containing nucleotide triphosphate hydrolases"/>
    <property type="match status" value="2"/>
</dbReference>
<evidence type="ECO:0000256" key="1">
    <source>
        <dbReference type="ARBA" id="ARBA00022737"/>
    </source>
</evidence>
<dbReference type="Pfam" id="PF24883">
    <property type="entry name" value="NPHP3_N"/>
    <property type="match status" value="2"/>
</dbReference>
<dbReference type="SUPFAM" id="SSF50969">
    <property type="entry name" value="YVTN repeat-like/Quinoprotein amine dehydrogenase"/>
    <property type="match status" value="1"/>
</dbReference>
<organism evidence="4 5">
    <name type="scientific">Porites evermanni</name>
    <dbReference type="NCBI Taxonomy" id="104178"/>
    <lineage>
        <taxon>Eukaryota</taxon>
        <taxon>Metazoa</taxon>
        <taxon>Cnidaria</taxon>
        <taxon>Anthozoa</taxon>
        <taxon>Hexacorallia</taxon>
        <taxon>Scleractinia</taxon>
        <taxon>Fungiina</taxon>
        <taxon>Poritidae</taxon>
        <taxon>Porites</taxon>
    </lineage>
</organism>
<keyword evidence="1" id="KW-0677">Repeat</keyword>
<dbReference type="Gene3D" id="2.130.10.10">
    <property type="entry name" value="YVTN repeat-like/Quinoprotein amine dehydrogenase"/>
    <property type="match status" value="3"/>
</dbReference>
<evidence type="ECO:0000256" key="2">
    <source>
        <dbReference type="SAM" id="Coils"/>
    </source>
</evidence>
<dbReference type="InterPro" id="IPR041249">
    <property type="entry name" value="HEPN_DZIP3"/>
</dbReference>
<dbReference type="Pfam" id="PF25521">
    <property type="entry name" value="WHD_TANC1"/>
    <property type="match status" value="2"/>
</dbReference>
<gene>
    <name evidence="4" type="ORF">PEVE_00022130</name>
</gene>
<dbReference type="InterPro" id="IPR015943">
    <property type="entry name" value="WD40/YVTN_repeat-like_dom_sf"/>
</dbReference>
<accession>A0ABN8M4B1</accession>
<feature type="domain" description="NACHT" evidence="3">
    <location>
        <begin position="1800"/>
        <end position="1947"/>
    </location>
</feature>
<dbReference type="InterPro" id="IPR056884">
    <property type="entry name" value="NPHP3-like_N"/>
</dbReference>
<dbReference type="PANTHER" id="PTHR10039">
    <property type="entry name" value="AMELOGENIN"/>
    <property type="match status" value="1"/>
</dbReference>
<dbReference type="InterPro" id="IPR058056">
    <property type="entry name" value="WH_TANC1/2"/>
</dbReference>
<dbReference type="EMBL" id="CALNXI010000296">
    <property type="protein sequence ID" value="CAH3024260.1"/>
    <property type="molecule type" value="Genomic_DNA"/>
</dbReference>
<comment type="caution">
    <text evidence="4">The sequence shown here is derived from an EMBL/GenBank/DDBJ whole genome shotgun (WGS) entry which is preliminary data.</text>
</comment>
<feature type="domain" description="NACHT" evidence="3">
    <location>
        <begin position="324"/>
        <end position="471"/>
    </location>
</feature>
<name>A0ABN8M4B1_9CNID</name>
<dbReference type="Pfam" id="PF18738">
    <property type="entry name" value="HEPN_DZIP3"/>
    <property type="match status" value="2"/>
</dbReference>
<dbReference type="InterPro" id="IPR011044">
    <property type="entry name" value="Quino_amine_DH_bsu"/>
</dbReference>
<dbReference type="PANTHER" id="PTHR10039:SF17">
    <property type="entry name" value="FUNGAL STAND N-TERMINAL GOODBYE DOMAIN-CONTAINING PROTEIN-RELATED"/>
    <property type="match status" value="1"/>
</dbReference>
<proteinExistence type="predicted"/>